<dbReference type="Gene3D" id="1.10.10.60">
    <property type="entry name" value="Homeodomain-like"/>
    <property type="match status" value="1"/>
</dbReference>
<organism evidence="2 3">
    <name type="scientific">Moraxella oculi</name>
    <dbReference type="NCBI Taxonomy" id="2940516"/>
    <lineage>
        <taxon>Bacteria</taxon>
        <taxon>Pseudomonadati</taxon>
        <taxon>Pseudomonadota</taxon>
        <taxon>Gammaproteobacteria</taxon>
        <taxon>Moraxellales</taxon>
        <taxon>Moraxellaceae</taxon>
        <taxon>Moraxella</taxon>
    </lineage>
</organism>
<dbReference type="Pfam" id="PF01527">
    <property type="entry name" value="HTH_Tnp_1"/>
    <property type="match status" value="1"/>
</dbReference>
<keyword evidence="3" id="KW-1185">Reference proteome</keyword>
<protein>
    <submittedName>
        <fullName evidence="2">Transposase</fullName>
    </submittedName>
</protein>
<dbReference type="InterPro" id="IPR009057">
    <property type="entry name" value="Homeodomain-like_sf"/>
</dbReference>
<evidence type="ECO:0000256" key="1">
    <source>
        <dbReference type="ARBA" id="ARBA00009964"/>
    </source>
</evidence>
<name>A0ABW8U658_9GAMM</name>
<reference evidence="2 3" key="1">
    <citation type="submission" date="2024-11" db="EMBL/GenBank/DDBJ databases">
        <title>First Report of Moraxella oculi in Brazil in an Infectious Bovine Keratoconjunctivitis Outbreak.</title>
        <authorList>
            <person name="Carvalho C.V."/>
            <person name="Domingues R."/>
            <person name="Coutinho C."/>
            <person name="Honorio N.T.B.S."/>
            <person name="Faza D.R.L.R."/>
            <person name="Carvalho W.A."/>
            <person name="Machado A.B.F."/>
            <person name="Martins M.F."/>
            <person name="Gaspar E.B."/>
        </authorList>
    </citation>
    <scope>NUCLEOTIDE SEQUENCE [LARGE SCALE GENOMIC DNA]</scope>
    <source>
        <strain evidence="2 3">2117LE</strain>
    </source>
</reference>
<sequence>MARNPAVKATRKQPTEKHLKIIEEYASQGYSIPSICKACKISKDLFYAWREKFPEVEEAYKLGLEKERYALHNALFEQATLKGNTTAAIFLLKARHGYKEYDQTEQANKVAITFNLPAPAEDLGQYMKIVNPTKELE</sequence>
<dbReference type="EMBL" id="JBJJXE010000007">
    <property type="protein sequence ID" value="MFL1732511.1"/>
    <property type="molecule type" value="Genomic_DNA"/>
</dbReference>
<comment type="caution">
    <text evidence="2">The sequence shown here is derived from an EMBL/GenBank/DDBJ whole genome shotgun (WGS) entry which is preliminary data.</text>
</comment>
<dbReference type="InterPro" id="IPR002514">
    <property type="entry name" value="Transposase_8"/>
</dbReference>
<dbReference type="SUPFAM" id="SSF46689">
    <property type="entry name" value="Homeodomain-like"/>
    <property type="match status" value="1"/>
</dbReference>
<evidence type="ECO:0000313" key="3">
    <source>
        <dbReference type="Proteomes" id="UP001624684"/>
    </source>
</evidence>
<accession>A0ABW8U658</accession>
<proteinExistence type="inferred from homology"/>
<evidence type="ECO:0000313" key="2">
    <source>
        <dbReference type="EMBL" id="MFL1732511.1"/>
    </source>
</evidence>
<gene>
    <name evidence="2" type="ORF">ACJHVH_05825</name>
</gene>
<comment type="similarity">
    <text evidence="1">Belongs to the transposase 8 family.</text>
</comment>
<dbReference type="Proteomes" id="UP001624684">
    <property type="component" value="Unassembled WGS sequence"/>
</dbReference>
<dbReference type="RefSeq" id="WP_407069103.1">
    <property type="nucleotide sequence ID" value="NZ_JBJJXE010000007.1"/>
</dbReference>